<evidence type="ECO:0000259" key="1">
    <source>
        <dbReference type="Pfam" id="PF13304"/>
    </source>
</evidence>
<protein>
    <submittedName>
        <fullName evidence="2">ATP-binding protein</fullName>
    </submittedName>
</protein>
<dbReference type="AlphaFoldDB" id="A0AAW9RP37"/>
<dbReference type="SUPFAM" id="SSF52540">
    <property type="entry name" value="P-loop containing nucleoside triphosphate hydrolases"/>
    <property type="match status" value="1"/>
</dbReference>
<dbReference type="Proteomes" id="UP001359886">
    <property type="component" value="Unassembled WGS sequence"/>
</dbReference>
<keyword evidence="2" id="KW-0547">Nucleotide-binding</keyword>
<dbReference type="InterPro" id="IPR003959">
    <property type="entry name" value="ATPase_AAA_core"/>
</dbReference>
<gene>
    <name evidence="2" type="ORF">V3330_16795</name>
</gene>
<dbReference type="RefSeq" id="WP_354696611.1">
    <property type="nucleotide sequence ID" value="NZ_JAZHOG010000013.1"/>
</dbReference>
<proteinExistence type="predicted"/>
<dbReference type="GO" id="GO:0005524">
    <property type="term" value="F:ATP binding"/>
    <property type="evidence" value="ECO:0007669"/>
    <property type="project" value="UniProtKB-KW"/>
</dbReference>
<sequence length="563" mass="63944">MKLSLHASYRSLDTLAAVDLPPFTVLTGVNGAGKTHLLEAIRDGHLLVEADEKIERIVHFDAGSFRLEKEPAITAHQLESEREGAWQWFEKNVRPSLDRWHAHLGNEYQRFESACVASEMPLWDLEATPVAAYRKALSKFFGLDKHKAHHQAQGIYWIARTIPYSLRKLEKRKFFENFRPINFKNDFLPTQLGRAFWDYFIRLETNNYKIYKNQLDGKGRKTLTNEQFVSEYGPKPWGVVNKILADFDTLNYEVSNPEGLELYEKFQLRLEHTDKPDIEIDFDSLSSGERILMALVASIYKADSDGYFPELILLDEVDASLHPSMMRNMLKAIEGIFLGQGTHVILVTHSPTTIALSPEDSIFLMMQSGHDRLRKTSKGDALSVLTQGFVTLDQGLKIADEILPGQVTLITEGHNTLILEKALELFGIRGVHILSGLEDRTGKNQLNTIFQFLSRTDHQGKVAVIWDCDANPGFTPSNNTYPFVVPHNPRNTLVSKGIENAFPQECFEGFLQTIKKADGREIQQFDPECKGEFAKHMVSNGSAQDFEHFRSFAAEIRQIQESA</sequence>
<dbReference type="Gene3D" id="3.40.50.300">
    <property type="entry name" value="P-loop containing nucleotide triphosphate hydrolases"/>
    <property type="match status" value="1"/>
</dbReference>
<evidence type="ECO:0000313" key="2">
    <source>
        <dbReference type="EMBL" id="MEJ8569286.1"/>
    </source>
</evidence>
<keyword evidence="3" id="KW-1185">Reference proteome</keyword>
<dbReference type="CDD" id="cd00267">
    <property type="entry name" value="ABC_ATPase"/>
    <property type="match status" value="1"/>
</dbReference>
<feature type="domain" description="ATPase AAA-type core" evidence="1">
    <location>
        <begin position="240"/>
        <end position="354"/>
    </location>
</feature>
<dbReference type="GO" id="GO:0016887">
    <property type="term" value="F:ATP hydrolysis activity"/>
    <property type="evidence" value="ECO:0007669"/>
    <property type="project" value="InterPro"/>
</dbReference>
<name>A0AAW9RP37_9GAMM</name>
<organism evidence="2 3">
    <name type="scientific">Elongatibacter sediminis</name>
    <dbReference type="NCBI Taxonomy" id="3119006"/>
    <lineage>
        <taxon>Bacteria</taxon>
        <taxon>Pseudomonadati</taxon>
        <taxon>Pseudomonadota</taxon>
        <taxon>Gammaproteobacteria</taxon>
        <taxon>Chromatiales</taxon>
        <taxon>Wenzhouxiangellaceae</taxon>
        <taxon>Elongatibacter</taxon>
    </lineage>
</organism>
<dbReference type="InterPro" id="IPR051396">
    <property type="entry name" value="Bact_Antivir_Def_Nuclease"/>
</dbReference>
<dbReference type="Pfam" id="PF13304">
    <property type="entry name" value="AAA_21"/>
    <property type="match status" value="1"/>
</dbReference>
<dbReference type="EMBL" id="JAZHOG010000013">
    <property type="protein sequence ID" value="MEJ8569286.1"/>
    <property type="molecule type" value="Genomic_DNA"/>
</dbReference>
<reference evidence="2 3" key="1">
    <citation type="submission" date="2024-02" db="EMBL/GenBank/DDBJ databases">
        <title>A novel Wenzhouxiangellaceae bacterium, isolated from coastal sediments.</title>
        <authorList>
            <person name="Du Z.-J."/>
            <person name="Ye Y.-Q."/>
            <person name="Zhang X.-Y."/>
        </authorList>
    </citation>
    <scope>NUCLEOTIDE SEQUENCE [LARGE SCALE GENOMIC DNA]</scope>
    <source>
        <strain evidence="2 3">CH-27</strain>
    </source>
</reference>
<dbReference type="PANTHER" id="PTHR43581">
    <property type="entry name" value="ATP/GTP PHOSPHATASE"/>
    <property type="match status" value="1"/>
</dbReference>
<dbReference type="InterPro" id="IPR027417">
    <property type="entry name" value="P-loop_NTPase"/>
</dbReference>
<accession>A0AAW9RP37</accession>
<dbReference type="PANTHER" id="PTHR43581:SF4">
    <property type="entry name" value="ATP_GTP PHOSPHATASE"/>
    <property type="match status" value="1"/>
</dbReference>
<comment type="caution">
    <text evidence="2">The sequence shown here is derived from an EMBL/GenBank/DDBJ whole genome shotgun (WGS) entry which is preliminary data.</text>
</comment>
<keyword evidence="2" id="KW-0067">ATP-binding</keyword>
<evidence type="ECO:0000313" key="3">
    <source>
        <dbReference type="Proteomes" id="UP001359886"/>
    </source>
</evidence>